<dbReference type="OrthoDB" id="2687058at2759"/>
<gene>
    <name evidence="1" type="ORF">K435DRAFT_158086</name>
</gene>
<accession>A0A4V4HAQ1</accession>
<dbReference type="EMBL" id="ML180924">
    <property type="protein sequence ID" value="THU76435.1"/>
    <property type="molecule type" value="Genomic_DNA"/>
</dbReference>
<name>A0A4V4HAQ1_DENBC</name>
<dbReference type="AlphaFoldDB" id="A0A4V4HAQ1"/>
<feature type="non-terminal residue" evidence="1">
    <location>
        <position position="1"/>
    </location>
</feature>
<reference evidence="1 2" key="1">
    <citation type="journal article" date="2019" name="Nat. Ecol. Evol.">
        <title>Megaphylogeny resolves global patterns of mushroom evolution.</title>
        <authorList>
            <person name="Varga T."/>
            <person name="Krizsan K."/>
            <person name="Foldi C."/>
            <person name="Dima B."/>
            <person name="Sanchez-Garcia M."/>
            <person name="Sanchez-Ramirez S."/>
            <person name="Szollosi G.J."/>
            <person name="Szarkandi J.G."/>
            <person name="Papp V."/>
            <person name="Albert L."/>
            <person name="Andreopoulos W."/>
            <person name="Angelini C."/>
            <person name="Antonin V."/>
            <person name="Barry K.W."/>
            <person name="Bougher N.L."/>
            <person name="Buchanan P."/>
            <person name="Buyck B."/>
            <person name="Bense V."/>
            <person name="Catcheside P."/>
            <person name="Chovatia M."/>
            <person name="Cooper J."/>
            <person name="Damon W."/>
            <person name="Desjardin D."/>
            <person name="Finy P."/>
            <person name="Geml J."/>
            <person name="Haridas S."/>
            <person name="Hughes K."/>
            <person name="Justo A."/>
            <person name="Karasinski D."/>
            <person name="Kautmanova I."/>
            <person name="Kiss B."/>
            <person name="Kocsube S."/>
            <person name="Kotiranta H."/>
            <person name="LaButti K.M."/>
            <person name="Lechner B.E."/>
            <person name="Liimatainen K."/>
            <person name="Lipzen A."/>
            <person name="Lukacs Z."/>
            <person name="Mihaltcheva S."/>
            <person name="Morgado L.N."/>
            <person name="Niskanen T."/>
            <person name="Noordeloos M.E."/>
            <person name="Ohm R.A."/>
            <person name="Ortiz-Santana B."/>
            <person name="Ovrebo C."/>
            <person name="Racz N."/>
            <person name="Riley R."/>
            <person name="Savchenko A."/>
            <person name="Shiryaev A."/>
            <person name="Soop K."/>
            <person name="Spirin V."/>
            <person name="Szebenyi C."/>
            <person name="Tomsovsky M."/>
            <person name="Tulloss R.E."/>
            <person name="Uehling J."/>
            <person name="Grigoriev I.V."/>
            <person name="Vagvolgyi C."/>
            <person name="Papp T."/>
            <person name="Martin F.M."/>
            <person name="Miettinen O."/>
            <person name="Hibbett D.S."/>
            <person name="Nagy L.G."/>
        </authorList>
    </citation>
    <scope>NUCLEOTIDE SEQUENCE [LARGE SCALE GENOMIC DNA]</scope>
    <source>
        <strain evidence="1 2">CBS 962.96</strain>
    </source>
</reference>
<evidence type="ECO:0000313" key="2">
    <source>
        <dbReference type="Proteomes" id="UP000297245"/>
    </source>
</evidence>
<dbReference type="Proteomes" id="UP000297245">
    <property type="component" value="Unassembled WGS sequence"/>
</dbReference>
<organism evidence="1 2">
    <name type="scientific">Dendrothele bispora (strain CBS 962.96)</name>
    <dbReference type="NCBI Taxonomy" id="1314807"/>
    <lineage>
        <taxon>Eukaryota</taxon>
        <taxon>Fungi</taxon>
        <taxon>Dikarya</taxon>
        <taxon>Basidiomycota</taxon>
        <taxon>Agaricomycotina</taxon>
        <taxon>Agaricomycetes</taxon>
        <taxon>Agaricomycetidae</taxon>
        <taxon>Agaricales</taxon>
        <taxon>Agaricales incertae sedis</taxon>
        <taxon>Dendrothele</taxon>
    </lineage>
</organism>
<sequence>QPSPFAPGGGVGLDAVTTVFLPVFGGPDDRLALDFVAQMCESERARAVVVRITKKGQDDYEGVEVPEEAHLHPDVMMREREAVNMTTVASNIHGFPDTVYGAHNTEMRLQSETADNIAWARYVLPTADNNASNSASKAALSRMSFREVGSPVPLYVVITEARRVLGPSSTQQQQQTPTTTMTRTKKFIVVTGRSRWMAVENHTLELKKMMEEYRAMEKSGQIFMGRMAAHLGWDVRKTIGDVAAACVIAGAGEGVVVVQAAGFG</sequence>
<evidence type="ECO:0000313" key="1">
    <source>
        <dbReference type="EMBL" id="THU76435.1"/>
    </source>
</evidence>
<keyword evidence="2" id="KW-1185">Reference proteome</keyword>
<proteinExistence type="predicted"/>
<protein>
    <submittedName>
        <fullName evidence="1">Uncharacterized protein</fullName>
    </submittedName>
</protein>